<feature type="domain" description="Reverse transcriptase Ty1/copia-type" evidence="1">
    <location>
        <begin position="83"/>
        <end position="124"/>
    </location>
</feature>
<dbReference type="Pfam" id="PF07727">
    <property type="entry name" value="RVT_2"/>
    <property type="match status" value="2"/>
</dbReference>
<evidence type="ECO:0000313" key="3">
    <source>
        <dbReference type="RefSeq" id="XP_019052177.1"/>
    </source>
</evidence>
<feature type="domain" description="Reverse transcriptase Ty1/copia-type" evidence="1">
    <location>
        <begin position="11"/>
        <end position="58"/>
    </location>
</feature>
<name>A0A1U8Q081_NELNU</name>
<dbReference type="AlphaFoldDB" id="A0A1U8Q081"/>
<dbReference type="SUPFAM" id="SSF56672">
    <property type="entry name" value="DNA/RNA polymerases"/>
    <property type="match status" value="1"/>
</dbReference>
<organism evidence="2 3">
    <name type="scientific">Nelumbo nucifera</name>
    <name type="common">Sacred lotus</name>
    <dbReference type="NCBI Taxonomy" id="4432"/>
    <lineage>
        <taxon>Eukaryota</taxon>
        <taxon>Viridiplantae</taxon>
        <taxon>Streptophyta</taxon>
        <taxon>Embryophyta</taxon>
        <taxon>Tracheophyta</taxon>
        <taxon>Spermatophyta</taxon>
        <taxon>Magnoliopsida</taxon>
        <taxon>Proteales</taxon>
        <taxon>Nelumbonaceae</taxon>
        <taxon>Nelumbo</taxon>
    </lineage>
</organism>
<dbReference type="OrthoDB" id="1917367at2759"/>
<evidence type="ECO:0000259" key="1">
    <source>
        <dbReference type="Pfam" id="PF07727"/>
    </source>
</evidence>
<dbReference type="InParanoid" id="A0A1U8Q081"/>
<dbReference type="InterPro" id="IPR043502">
    <property type="entry name" value="DNA/RNA_pol_sf"/>
</dbReference>
<dbReference type="GeneID" id="109114282"/>
<dbReference type="OMA" id="EMNADDY"/>
<accession>A0A1U8Q081</accession>
<reference evidence="3" key="1">
    <citation type="submission" date="2025-08" db="UniProtKB">
        <authorList>
            <consortium name="RefSeq"/>
        </authorList>
    </citation>
    <scope>IDENTIFICATION</scope>
</reference>
<gene>
    <name evidence="3" type="primary">LOC109114282</name>
</gene>
<keyword evidence="2" id="KW-1185">Reference proteome</keyword>
<evidence type="ECO:0000313" key="2">
    <source>
        <dbReference type="Proteomes" id="UP000189703"/>
    </source>
</evidence>
<protein>
    <submittedName>
        <fullName evidence="3">Uncharacterized protein LOC109114282</fullName>
    </submittedName>
</protein>
<dbReference type="STRING" id="4432.A0A1U8Q081"/>
<feature type="non-terminal residue" evidence="3">
    <location>
        <position position="127"/>
    </location>
</feature>
<proteinExistence type="predicted"/>
<dbReference type="InterPro" id="IPR013103">
    <property type="entry name" value="RVT_2"/>
</dbReference>
<dbReference type="Proteomes" id="UP000189703">
    <property type="component" value="Unplaced"/>
</dbReference>
<dbReference type="KEGG" id="nnu:109114282"/>
<dbReference type="RefSeq" id="XP_019052177.1">
    <property type="nucleotide sequence ID" value="XM_019196632.1"/>
</dbReference>
<sequence>MSTEIEALHKNNTWDIVDLPAGKEPIGCKWAFTTKYRVDGIIERYKAQLVAKGYTQNAFLNGDLTEEVYMFLPLGIYGKEMQDDIVVTSSDIEEVSALKKFLNSEFEIKYLGKLRYFLGIEVARSKE</sequence>